<keyword evidence="3" id="KW-1185">Reference proteome</keyword>
<dbReference type="InterPro" id="IPR013362">
    <property type="entry name" value="Pilus_4_PilV"/>
</dbReference>
<keyword evidence="1" id="KW-0472">Membrane</keyword>
<dbReference type="NCBIfam" id="TIGR02523">
    <property type="entry name" value="type_IV_pilV"/>
    <property type="match status" value="1"/>
</dbReference>
<dbReference type="Proteomes" id="UP001595476">
    <property type="component" value="Unassembled WGS sequence"/>
</dbReference>
<name>A0ABV7HGE0_9GAMM</name>
<gene>
    <name evidence="2" type="primary">pilV</name>
    <name evidence="2" type="ORF">ACFOEK_05140</name>
</gene>
<dbReference type="RefSeq" id="WP_386717140.1">
    <property type="nucleotide sequence ID" value="NZ_JBHRSZ010000002.1"/>
</dbReference>
<proteinExistence type="predicted"/>
<sequence length="193" mass="20878">MRHNSVRSIKTNLHHGFSMIETLVALIIFAIGFLGFIGMQNRSVQMNVEMDQREQASRILNYMIEAIQTNRDAKGCYVTIGGVHASPYAGTGTSGSFSCSAFGTLETQTQANDDLNFWDDLLKGENQGGALISARGCVSEDTTAGTMTVSVVWQGLVDTVNSDDPCASTLYSADSRRVLNYTIAFANLENTGT</sequence>
<feature type="transmembrane region" description="Helical" evidence="1">
    <location>
        <begin position="20"/>
        <end position="39"/>
    </location>
</feature>
<evidence type="ECO:0000313" key="3">
    <source>
        <dbReference type="Proteomes" id="UP001595476"/>
    </source>
</evidence>
<reference evidence="3" key="1">
    <citation type="journal article" date="2019" name="Int. J. Syst. Evol. Microbiol.">
        <title>The Global Catalogue of Microorganisms (GCM) 10K type strain sequencing project: providing services to taxonomists for standard genome sequencing and annotation.</title>
        <authorList>
            <consortium name="The Broad Institute Genomics Platform"/>
            <consortium name="The Broad Institute Genome Sequencing Center for Infectious Disease"/>
            <person name="Wu L."/>
            <person name="Ma J."/>
        </authorList>
    </citation>
    <scope>NUCLEOTIDE SEQUENCE [LARGE SCALE GENOMIC DNA]</scope>
    <source>
        <strain evidence="3">KCTC 52438</strain>
    </source>
</reference>
<comment type="caution">
    <text evidence="2">The sequence shown here is derived from an EMBL/GenBank/DDBJ whole genome shotgun (WGS) entry which is preliminary data.</text>
</comment>
<keyword evidence="1" id="KW-0812">Transmembrane</keyword>
<dbReference type="Pfam" id="PF07963">
    <property type="entry name" value="N_methyl"/>
    <property type="match status" value="1"/>
</dbReference>
<evidence type="ECO:0000256" key="1">
    <source>
        <dbReference type="SAM" id="Phobius"/>
    </source>
</evidence>
<dbReference type="EMBL" id="JBHRSZ010000002">
    <property type="protein sequence ID" value="MFC3150402.1"/>
    <property type="molecule type" value="Genomic_DNA"/>
</dbReference>
<protein>
    <submittedName>
        <fullName evidence="2">Type IV pilus modification protein PilV</fullName>
    </submittedName>
</protein>
<dbReference type="NCBIfam" id="TIGR02532">
    <property type="entry name" value="IV_pilin_GFxxxE"/>
    <property type="match status" value="1"/>
</dbReference>
<organism evidence="2 3">
    <name type="scientific">Litoribrevibacter euphylliae</name>
    <dbReference type="NCBI Taxonomy" id="1834034"/>
    <lineage>
        <taxon>Bacteria</taxon>
        <taxon>Pseudomonadati</taxon>
        <taxon>Pseudomonadota</taxon>
        <taxon>Gammaproteobacteria</taxon>
        <taxon>Oceanospirillales</taxon>
        <taxon>Oceanospirillaceae</taxon>
        <taxon>Litoribrevibacter</taxon>
    </lineage>
</organism>
<keyword evidence="1" id="KW-1133">Transmembrane helix</keyword>
<accession>A0ABV7HGE0</accession>
<evidence type="ECO:0000313" key="2">
    <source>
        <dbReference type="EMBL" id="MFC3150402.1"/>
    </source>
</evidence>
<dbReference type="InterPro" id="IPR012902">
    <property type="entry name" value="N_methyl_site"/>
</dbReference>